<dbReference type="AlphaFoldDB" id="A0A0R0CT18"/>
<dbReference type="PANTHER" id="PTHR19384:SF17">
    <property type="entry name" value="NADPH--CYTOCHROME P450 REDUCTASE"/>
    <property type="match status" value="1"/>
</dbReference>
<protein>
    <recommendedName>
        <fullName evidence="4">NADPH--hemoprotein reductase</fullName>
        <ecNumber evidence="4">1.6.2.4</ecNumber>
    </recommendedName>
</protein>
<dbReference type="Proteomes" id="UP000052052">
    <property type="component" value="Unassembled WGS sequence"/>
</dbReference>
<keyword evidence="5" id="KW-0812">Transmembrane</keyword>
<comment type="caution">
    <text evidence="8">The sequence shown here is derived from an EMBL/GenBank/DDBJ whole genome shotgun (WGS) entry which is preliminary data.</text>
</comment>
<dbReference type="CDD" id="cd06200">
    <property type="entry name" value="SiR_like1"/>
    <property type="match status" value="1"/>
</dbReference>
<accession>A0A0R0CT18</accession>
<dbReference type="Pfam" id="PF00258">
    <property type="entry name" value="Flavodoxin_1"/>
    <property type="match status" value="1"/>
</dbReference>
<dbReference type="Pfam" id="PF00175">
    <property type="entry name" value="NAD_binding_1"/>
    <property type="match status" value="1"/>
</dbReference>
<sequence length="544" mass="59854">MTVGASSSSSWRPWLGHGLVVSVLVGLAAISFCLQRGSWWIATPTMSHWVWAVAALLAYLALSAWFTRNQRHLAEARNSATTGATITVAYASQTGFALDLAERTAQSLNDAGIDAQLVALERLDHARLGATRRLLLIASTTGEGDPPDHALKFVRQLMPQAADLHGLQYAVLALGDREYANFCAFGHQLDRWLRHAGAQPLFDLVEVDNADEGALRHWQHHLGQLSGVTDLPDWSPVDYQPWRLQRRQLLNPGSVGQPVFQLDLVPADGALPDWNAGDLVEIGPRHPSASVVALLRQATLDPEASVQVDGQARRLLDVMVAAHLPAPSEIRTLDEQALADRVKPLPHREYSLATLPSEGSARLLVRLTRHEDGSSGLGSGWLCQHADIGATIDLRVRRNPNFQPPVDAAPLILIGNGTGIAGLRAHLKHRIRQSSRRNWLLLGERQRDIDFFFSEELLAWQQAGFIERLDTAFSRDQTDRIYVQDRLRAAAGVLRQWVEDGAVILVCGSLHGMAPSVDAVLRATLGDAQVEQLIESGRYRRDVY</sequence>
<dbReference type="EMBL" id="LDJL01000017">
    <property type="protein sequence ID" value="KRG67992.1"/>
    <property type="molecule type" value="Genomic_DNA"/>
</dbReference>
<evidence type="ECO:0000259" key="6">
    <source>
        <dbReference type="PROSITE" id="PS50902"/>
    </source>
</evidence>
<keyword evidence="5" id="KW-1133">Transmembrane helix</keyword>
<dbReference type="InterPro" id="IPR001094">
    <property type="entry name" value="Flavdoxin-like"/>
</dbReference>
<dbReference type="Gene3D" id="3.40.50.360">
    <property type="match status" value="1"/>
</dbReference>
<dbReference type="GO" id="GO:0010181">
    <property type="term" value="F:FMN binding"/>
    <property type="evidence" value="ECO:0007669"/>
    <property type="project" value="InterPro"/>
</dbReference>
<gene>
    <name evidence="8" type="ORF">ABB29_14525</name>
</gene>
<dbReference type="EC" id="1.6.2.4" evidence="4"/>
<dbReference type="PROSITE" id="PS51384">
    <property type="entry name" value="FAD_FR"/>
    <property type="match status" value="1"/>
</dbReference>
<feature type="transmembrane region" description="Helical" evidence="5">
    <location>
        <begin position="46"/>
        <end position="66"/>
    </location>
</feature>
<reference evidence="8 9" key="1">
    <citation type="submission" date="2015-05" db="EMBL/GenBank/DDBJ databases">
        <title>Genome sequencing and analysis of members of genus Stenotrophomonas.</title>
        <authorList>
            <person name="Patil P.P."/>
            <person name="Midha S."/>
            <person name="Patil P.B."/>
        </authorList>
    </citation>
    <scope>NUCLEOTIDE SEQUENCE [LARGE SCALE GENOMIC DNA]</scope>
    <source>
        <strain evidence="8 9">DSM 21858</strain>
    </source>
</reference>
<evidence type="ECO:0000313" key="9">
    <source>
        <dbReference type="Proteomes" id="UP000052052"/>
    </source>
</evidence>
<evidence type="ECO:0000256" key="4">
    <source>
        <dbReference type="ARBA" id="ARBA00023797"/>
    </source>
</evidence>
<organism evidence="8 9">
    <name type="scientific">Pseudoxanthomonas dokdonensis</name>
    <dbReference type="NCBI Taxonomy" id="344882"/>
    <lineage>
        <taxon>Bacteria</taxon>
        <taxon>Pseudomonadati</taxon>
        <taxon>Pseudomonadota</taxon>
        <taxon>Gammaproteobacteria</taxon>
        <taxon>Lysobacterales</taxon>
        <taxon>Lysobacteraceae</taxon>
        <taxon>Pseudoxanthomonas</taxon>
    </lineage>
</organism>
<dbReference type="STRING" id="344882.ABB29_14525"/>
<dbReference type="InterPro" id="IPR017927">
    <property type="entry name" value="FAD-bd_FR_type"/>
</dbReference>
<keyword evidence="5" id="KW-0472">Membrane</keyword>
<dbReference type="PROSITE" id="PS50902">
    <property type="entry name" value="FLAVODOXIN_LIKE"/>
    <property type="match status" value="1"/>
</dbReference>
<dbReference type="SUPFAM" id="SSF52218">
    <property type="entry name" value="Flavoproteins"/>
    <property type="match status" value="1"/>
</dbReference>
<keyword evidence="2" id="KW-0288">FMN</keyword>
<name>A0A0R0CT18_9GAMM</name>
<keyword evidence="3" id="KW-0249">Electron transport</keyword>
<keyword evidence="1" id="KW-0285">Flavoprotein</keyword>
<dbReference type="GO" id="GO:0050660">
    <property type="term" value="F:flavin adenine dinucleotide binding"/>
    <property type="evidence" value="ECO:0007669"/>
    <property type="project" value="TreeGrafter"/>
</dbReference>
<evidence type="ECO:0000256" key="3">
    <source>
        <dbReference type="ARBA" id="ARBA00022982"/>
    </source>
</evidence>
<dbReference type="InterPro" id="IPR017938">
    <property type="entry name" value="Riboflavin_synthase-like_b-brl"/>
</dbReference>
<evidence type="ECO:0000256" key="1">
    <source>
        <dbReference type="ARBA" id="ARBA00022630"/>
    </source>
</evidence>
<dbReference type="Gene3D" id="3.40.50.80">
    <property type="entry name" value="Nucleotide-binding domain of ferredoxin-NADP reductase (FNR) module"/>
    <property type="match status" value="1"/>
</dbReference>
<dbReference type="PANTHER" id="PTHR19384">
    <property type="entry name" value="NITRIC OXIDE SYNTHASE-RELATED"/>
    <property type="match status" value="1"/>
</dbReference>
<evidence type="ECO:0000313" key="8">
    <source>
        <dbReference type="EMBL" id="KRG67992.1"/>
    </source>
</evidence>
<evidence type="ECO:0000256" key="2">
    <source>
        <dbReference type="ARBA" id="ARBA00022643"/>
    </source>
</evidence>
<dbReference type="InterPro" id="IPR039261">
    <property type="entry name" value="FNR_nucleotide-bd"/>
</dbReference>
<dbReference type="InterPro" id="IPR001433">
    <property type="entry name" value="OxRdtase_FAD/NAD-bd"/>
</dbReference>
<feature type="domain" description="FAD-binding FR-type" evidence="7">
    <location>
        <begin position="237"/>
        <end position="405"/>
    </location>
</feature>
<dbReference type="InterPro" id="IPR029039">
    <property type="entry name" value="Flavoprotein-like_sf"/>
</dbReference>
<dbReference type="InterPro" id="IPR008254">
    <property type="entry name" value="Flavodoxin/NO_synth"/>
</dbReference>
<feature type="domain" description="Flavodoxin-like" evidence="6">
    <location>
        <begin position="86"/>
        <end position="223"/>
    </location>
</feature>
<dbReference type="GO" id="GO:0003958">
    <property type="term" value="F:NADPH-hemoprotein reductase activity"/>
    <property type="evidence" value="ECO:0007669"/>
    <property type="project" value="UniProtKB-EC"/>
</dbReference>
<dbReference type="PRINTS" id="PR00369">
    <property type="entry name" value="FLAVODOXIN"/>
</dbReference>
<keyword evidence="3" id="KW-0813">Transport</keyword>
<dbReference type="GO" id="GO:0005829">
    <property type="term" value="C:cytosol"/>
    <property type="evidence" value="ECO:0007669"/>
    <property type="project" value="TreeGrafter"/>
</dbReference>
<keyword evidence="9" id="KW-1185">Reference proteome</keyword>
<evidence type="ECO:0000259" key="7">
    <source>
        <dbReference type="PROSITE" id="PS51384"/>
    </source>
</evidence>
<feature type="transmembrane region" description="Helical" evidence="5">
    <location>
        <begin position="14"/>
        <end position="34"/>
    </location>
</feature>
<proteinExistence type="predicted"/>
<evidence type="ECO:0000256" key="5">
    <source>
        <dbReference type="SAM" id="Phobius"/>
    </source>
</evidence>
<dbReference type="SUPFAM" id="SSF63380">
    <property type="entry name" value="Riboflavin synthase domain-like"/>
    <property type="match status" value="1"/>
</dbReference>
<dbReference type="SUPFAM" id="SSF52343">
    <property type="entry name" value="Ferredoxin reductase-like, C-terminal NADP-linked domain"/>
    <property type="match status" value="1"/>
</dbReference>
<dbReference type="PATRIC" id="fig|344882.3.peg.1292"/>
<dbReference type="Gene3D" id="2.40.30.10">
    <property type="entry name" value="Translation factors"/>
    <property type="match status" value="1"/>
</dbReference>